<feature type="domain" description="Peptidase S1" evidence="6">
    <location>
        <begin position="45"/>
        <end position="270"/>
    </location>
</feature>
<evidence type="ECO:0000313" key="7">
    <source>
        <dbReference type="Ensembl" id="ENSCCRP00020010535.1"/>
    </source>
</evidence>
<sequence length="496" mass="54403">MAGKCPEDTFTCDNGECITKTNPECDSITDCVDACGTRPAMANRVVGGENARHGELPWQVSLRLRGRHTCGASIVNNRWLVSAAHCFETENNPKDWTALVGANLVSGQEGEATIINIKSLVVSPKYDPMTTDSDVTVLELETPVTFSSHVQPICIPSSSHIFSPGQNCIVSGWGTLNQYTSEYIIDSKVCNKSSVYRGALTQNMMCAGFLQGKVDSCQGDSGGPLVCEESPGRFFLAGVVSWGVGCAQINKPGVYSRVTKLRNWILRPIELALRIRIKGSPDYFVDCGNRPAMGQERIIGGVTAHRGEWPWVGSLQYQRTHRCGATLIHCKWLLTALNREDLVFYFVFVNSDLNPASWTVSLGSVIWSGVGALLIPVQRIIPHPAFNGSTMDFDVALLELSIPAPKSYTIQTVCLPSPWHSFIKNMECYIIGWGAMREDGKFGFDSGGPLVCREPQGRWFLAGVTSWGHGCGRLGFPGVYMQVTSVREWISIYLPF</sequence>
<dbReference type="PRINTS" id="PR00722">
    <property type="entry name" value="CHYMOTRYPSIN"/>
</dbReference>
<protein>
    <submittedName>
        <fullName evidence="7">Transmembrane serine protease 9</fullName>
    </submittedName>
</protein>
<evidence type="ECO:0000313" key="8">
    <source>
        <dbReference type="Proteomes" id="UP000694701"/>
    </source>
</evidence>
<dbReference type="PROSITE" id="PS00135">
    <property type="entry name" value="TRYPSIN_SER"/>
    <property type="match status" value="1"/>
</dbReference>
<dbReference type="InterPro" id="IPR018114">
    <property type="entry name" value="TRYPSIN_HIS"/>
</dbReference>
<feature type="domain" description="Peptidase S1" evidence="6">
    <location>
        <begin position="298"/>
        <end position="495"/>
    </location>
</feature>
<dbReference type="PROSITE" id="PS50240">
    <property type="entry name" value="TRYPSIN_DOM"/>
    <property type="match status" value="2"/>
</dbReference>
<evidence type="ECO:0000256" key="3">
    <source>
        <dbReference type="ARBA" id="ARBA00022825"/>
    </source>
</evidence>
<evidence type="ECO:0000259" key="6">
    <source>
        <dbReference type="PROSITE" id="PS50240"/>
    </source>
</evidence>
<keyword evidence="4" id="KW-1015">Disulfide bond</keyword>
<evidence type="ECO:0000256" key="4">
    <source>
        <dbReference type="ARBA" id="ARBA00023157"/>
    </source>
</evidence>
<keyword evidence="3 5" id="KW-0720">Serine protease</keyword>
<dbReference type="CDD" id="cd00112">
    <property type="entry name" value="LDLa"/>
    <property type="match status" value="1"/>
</dbReference>
<dbReference type="FunFam" id="2.40.10.10:FF:000003">
    <property type="entry name" value="Transmembrane serine protease 3"/>
    <property type="match status" value="1"/>
</dbReference>
<dbReference type="CDD" id="cd00190">
    <property type="entry name" value="Tryp_SPc"/>
    <property type="match status" value="2"/>
</dbReference>
<dbReference type="Proteomes" id="UP000694701">
    <property type="component" value="Unplaced"/>
</dbReference>
<dbReference type="Pfam" id="PF00089">
    <property type="entry name" value="Trypsin"/>
    <property type="match status" value="3"/>
</dbReference>
<dbReference type="InterPro" id="IPR009003">
    <property type="entry name" value="Peptidase_S1_PA"/>
</dbReference>
<dbReference type="PANTHER" id="PTHR24252:SF26">
    <property type="entry name" value="TRANSMEMBRANE SERINE PROTEASE 9"/>
    <property type="match status" value="1"/>
</dbReference>
<accession>A0A8C2CEF7</accession>
<organism evidence="7 8">
    <name type="scientific">Cyprinus carpio</name>
    <name type="common">Common carp</name>
    <dbReference type="NCBI Taxonomy" id="7962"/>
    <lineage>
        <taxon>Eukaryota</taxon>
        <taxon>Metazoa</taxon>
        <taxon>Chordata</taxon>
        <taxon>Craniata</taxon>
        <taxon>Vertebrata</taxon>
        <taxon>Euteleostomi</taxon>
        <taxon>Actinopterygii</taxon>
        <taxon>Neopterygii</taxon>
        <taxon>Teleostei</taxon>
        <taxon>Ostariophysi</taxon>
        <taxon>Cypriniformes</taxon>
        <taxon>Cyprinidae</taxon>
        <taxon>Cyprininae</taxon>
        <taxon>Cyprinus</taxon>
    </lineage>
</organism>
<dbReference type="SMART" id="SM00020">
    <property type="entry name" value="Tryp_SPc"/>
    <property type="match status" value="2"/>
</dbReference>
<dbReference type="Gene3D" id="2.40.10.10">
    <property type="entry name" value="Trypsin-like serine proteases"/>
    <property type="match status" value="5"/>
</dbReference>
<dbReference type="InterPro" id="IPR001254">
    <property type="entry name" value="Trypsin_dom"/>
</dbReference>
<reference evidence="7" key="1">
    <citation type="submission" date="2025-08" db="UniProtKB">
        <authorList>
            <consortium name="Ensembl"/>
        </authorList>
    </citation>
    <scope>IDENTIFICATION</scope>
</reference>
<keyword evidence="2 5" id="KW-0378">Hydrolase</keyword>
<dbReference type="InterPro" id="IPR043504">
    <property type="entry name" value="Peptidase_S1_PA_chymotrypsin"/>
</dbReference>
<dbReference type="GO" id="GO:0006508">
    <property type="term" value="P:proteolysis"/>
    <property type="evidence" value="ECO:0007669"/>
    <property type="project" value="UniProtKB-KW"/>
</dbReference>
<dbReference type="PROSITE" id="PS00134">
    <property type="entry name" value="TRYPSIN_HIS"/>
    <property type="match status" value="1"/>
</dbReference>
<evidence type="ECO:0000256" key="5">
    <source>
        <dbReference type="RuleBase" id="RU363034"/>
    </source>
</evidence>
<dbReference type="PANTHER" id="PTHR24252">
    <property type="entry name" value="ACROSIN-RELATED"/>
    <property type="match status" value="1"/>
</dbReference>
<name>A0A8C2CEF7_CYPCA</name>
<keyword evidence="1 5" id="KW-0645">Protease</keyword>
<evidence type="ECO:0000256" key="1">
    <source>
        <dbReference type="ARBA" id="ARBA00022670"/>
    </source>
</evidence>
<dbReference type="GO" id="GO:0004252">
    <property type="term" value="F:serine-type endopeptidase activity"/>
    <property type="evidence" value="ECO:0007669"/>
    <property type="project" value="InterPro"/>
</dbReference>
<dbReference type="InterPro" id="IPR001314">
    <property type="entry name" value="Peptidase_S1A"/>
</dbReference>
<dbReference type="InterPro" id="IPR002172">
    <property type="entry name" value="LDrepeatLR_classA_rpt"/>
</dbReference>
<dbReference type="InterPro" id="IPR033116">
    <property type="entry name" value="TRYPSIN_SER"/>
</dbReference>
<dbReference type="SUPFAM" id="SSF50494">
    <property type="entry name" value="Trypsin-like serine proteases"/>
    <property type="match status" value="2"/>
</dbReference>
<dbReference type="Ensembl" id="ENSCCRT00020011691.1">
    <property type="protein sequence ID" value="ENSCCRP00020010535.1"/>
    <property type="gene ID" value="ENSCCRG00020005329.1"/>
</dbReference>
<evidence type="ECO:0000256" key="2">
    <source>
        <dbReference type="ARBA" id="ARBA00022801"/>
    </source>
</evidence>
<dbReference type="AlphaFoldDB" id="A0A8C2CEF7"/>
<proteinExistence type="predicted"/>